<comment type="caution">
    <text evidence="2">The sequence shown here is derived from an EMBL/GenBank/DDBJ whole genome shotgun (WGS) entry which is preliminary data.</text>
</comment>
<evidence type="ECO:0000256" key="1">
    <source>
        <dbReference type="SAM" id="SignalP"/>
    </source>
</evidence>
<proteinExistence type="predicted"/>
<protein>
    <recommendedName>
        <fullName evidence="4">C6 domain-containing protein</fullName>
    </recommendedName>
</protein>
<gene>
    <name evidence="2" type="ORF">B9Z55_028915</name>
</gene>
<evidence type="ECO:0008006" key="4">
    <source>
        <dbReference type="Google" id="ProtNLM"/>
    </source>
</evidence>
<evidence type="ECO:0000313" key="3">
    <source>
        <dbReference type="Proteomes" id="UP000230233"/>
    </source>
</evidence>
<feature type="signal peptide" evidence="1">
    <location>
        <begin position="1"/>
        <end position="18"/>
    </location>
</feature>
<feature type="chain" id="PRO_5013559354" description="C6 domain-containing protein" evidence="1">
    <location>
        <begin position="19"/>
        <end position="173"/>
    </location>
</feature>
<sequence length="173" mass="18515">MLLRAFLPLAAAFALSAALVIPESSDPKTNLRHALAARNRKQQLSSFIVNPFNATTPPSHIRKKRQAACTNTCGTLEQASTSPYSPILEPSTNFYISYSTNAAGCMVADLTCVGGDWVMFQYTTVDGGEPTLGEGNSDVNVIEAQLPCYEYGWGASTPGEVMDPESFVCMGGH</sequence>
<keyword evidence="1" id="KW-0732">Signal</keyword>
<name>A0A2G5S9F0_9PELO</name>
<dbReference type="Proteomes" id="UP000230233">
    <property type="component" value="Unassembled WGS sequence"/>
</dbReference>
<dbReference type="EMBL" id="PDUG01000053">
    <property type="protein sequence ID" value="PIC11694.1"/>
    <property type="molecule type" value="Genomic_DNA"/>
</dbReference>
<dbReference type="OrthoDB" id="10617500at2759"/>
<keyword evidence="3" id="KW-1185">Reference proteome</keyword>
<organism evidence="2 3">
    <name type="scientific">Caenorhabditis nigoni</name>
    <dbReference type="NCBI Taxonomy" id="1611254"/>
    <lineage>
        <taxon>Eukaryota</taxon>
        <taxon>Metazoa</taxon>
        <taxon>Ecdysozoa</taxon>
        <taxon>Nematoda</taxon>
        <taxon>Chromadorea</taxon>
        <taxon>Rhabditida</taxon>
        <taxon>Rhabditina</taxon>
        <taxon>Rhabditomorpha</taxon>
        <taxon>Rhabditoidea</taxon>
        <taxon>Rhabditidae</taxon>
        <taxon>Peloderinae</taxon>
        <taxon>Caenorhabditis</taxon>
    </lineage>
</organism>
<evidence type="ECO:0000313" key="2">
    <source>
        <dbReference type="EMBL" id="PIC11694.1"/>
    </source>
</evidence>
<dbReference type="AlphaFoldDB" id="A0A2G5S9F0"/>
<reference evidence="3" key="1">
    <citation type="submission" date="2017-10" db="EMBL/GenBank/DDBJ databases">
        <title>Rapid genome shrinkage in a self-fertile nematode reveals novel sperm competition proteins.</title>
        <authorList>
            <person name="Yin D."/>
            <person name="Schwarz E.M."/>
            <person name="Thomas C.G."/>
            <person name="Felde R.L."/>
            <person name="Korf I.F."/>
            <person name="Cutter A.D."/>
            <person name="Schartner C.M."/>
            <person name="Ralston E.J."/>
            <person name="Meyer B.J."/>
            <person name="Haag E.S."/>
        </authorList>
    </citation>
    <scope>NUCLEOTIDE SEQUENCE [LARGE SCALE GENOMIC DNA]</scope>
    <source>
        <strain evidence="3">JU1422</strain>
    </source>
</reference>
<dbReference type="STRING" id="1611254.A0A2G5S9F0"/>
<accession>A0A2G5S9F0</accession>